<dbReference type="AlphaFoldDB" id="A0A0D8ZXQ6"/>
<proteinExistence type="predicted"/>
<evidence type="ECO:0000313" key="1">
    <source>
        <dbReference type="EMBL" id="KJH72001.1"/>
    </source>
</evidence>
<name>A0A0D8ZXQ6_9CYAN</name>
<accession>A0A0D8ZXQ6</accession>
<organism evidence="1 2">
    <name type="scientific">Aliterella atlantica CENA595</name>
    <dbReference type="NCBI Taxonomy" id="1618023"/>
    <lineage>
        <taxon>Bacteria</taxon>
        <taxon>Bacillati</taxon>
        <taxon>Cyanobacteriota</taxon>
        <taxon>Cyanophyceae</taxon>
        <taxon>Chroococcidiopsidales</taxon>
        <taxon>Aliterellaceae</taxon>
        <taxon>Aliterella</taxon>
    </lineage>
</organism>
<reference evidence="1 2" key="1">
    <citation type="submission" date="2015-02" db="EMBL/GenBank/DDBJ databases">
        <title>Draft genome of a novel marine cyanobacterium (Chroococcales) isolated from South Atlantic Ocean.</title>
        <authorList>
            <person name="Rigonato J."/>
            <person name="Alvarenga D.O."/>
            <person name="Branco L.H."/>
            <person name="Varani A.M."/>
            <person name="Brandini F.P."/>
            <person name="Fiore M.F."/>
        </authorList>
    </citation>
    <scope>NUCLEOTIDE SEQUENCE [LARGE SCALE GENOMIC DNA]</scope>
    <source>
        <strain evidence="1 2">CENA595</strain>
    </source>
</reference>
<dbReference type="EMBL" id="JYON01000008">
    <property type="protein sequence ID" value="KJH72001.1"/>
    <property type="molecule type" value="Genomic_DNA"/>
</dbReference>
<dbReference type="Proteomes" id="UP000032452">
    <property type="component" value="Unassembled WGS sequence"/>
</dbReference>
<keyword evidence="2" id="KW-1185">Reference proteome</keyword>
<gene>
    <name evidence="1" type="ORF">UH38_09885</name>
</gene>
<protein>
    <submittedName>
        <fullName evidence="1">Uncharacterized protein</fullName>
    </submittedName>
</protein>
<sequence length="74" mass="8052">MSIAVAIFKTLISSRSLTACLLTQEFTRFIIGKLLCLLLKPAIAKQELVATILNTSDTPDPACRVALKTKLYGI</sequence>
<comment type="caution">
    <text evidence="1">The sequence shown here is derived from an EMBL/GenBank/DDBJ whole genome shotgun (WGS) entry which is preliminary data.</text>
</comment>
<evidence type="ECO:0000313" key="2">
    <source>
        <dbReference type="Proteomes" id="UP000032452"/>
    </source>
</evidence>